<protein>
    <submittedName>
        <fullName evidence="2">Uncharacterized protein</fullName>
    </submittedName>
</protein>
<feature type="region of interest" description="Disordered" evidence="1">
    <location>
        <begin position="1"/>
        <end position="26"/>
    </location>
</feature>
<organism evidence="2 3">
    <name type="scientific">Pedobacter metabolipauper</name>
    <dbReference type="NCBI Taxonomy" id="425513"/>
    <lineage>
        <taxon>Bacteria</taxon>
        <taxon>Pseudomonadati</taxon>
        <taxon>Bacteroidota</taxon>
        <taxon>Sphingobacteriia</taxon>
        <taxon>Sphingobacteriales</taxon>
        <taxon>Sphingobacteriaceae</taxon>
        <taxon>Pedobacter</taxon>
    </lineage>
</organism>
<proteinExistence type="predicted"/>
<dbReference type="RefSeq" id="WP_133575198.1">
    <property type="nucleotide sequence ID" value="NZ_SNYC01000003.1"/>
</dbReference>
<comment type="caution">
    <text evidence="2">The sequence shown here is derived from an EMBL/GenBank/DDBJ whole genome shotgun (WGS) entry which is preliminary data.</text>
</comment>
<gene>
    <name evidence="2" type="ORF">ATK78_1322</name>
</gene>
<name>A0A4R6T364_9SPHI</name>
<dbReference type="Proteomes" id="UP000295620">
    <property type="component" value="Unassembled WGS sequence"/>
</dbReference>
<evidence type="ECO:0000313" key="2">
    <source>
        <dbReference type="EMBL" id="TDQ12188.1"/>
    </source>
</evidence>
<dbReference type="EMBL" id="SNYC01000003">
    <property type="protein sequence ID" value="TDQ12188.1"/>
    <property type="molecule type" value="Genomic_DNA"/>
</dbReference>
<evidence type="ECO:0000256" key="1">
    <source>
        <dbReference type="SAM" id="MobiDB-lite"/>
    </source>
</evidence>
<dbReference type="AlphaFoldDB" id="A0A4R6T364"/>
<keyword evidence="3" id="KW-1185">Reference proteome</keyword>
<accession>A0A4R6T364</accession>
<feature type="compositionally biased region" description="Polar residues" evidence="1">
    <location>
        <begin position="17"/>
        <end position="26"/>
    </location>
</feature>
<sequence length="65" mass="7198">MAKQIKPKYPSEREKTSQAFSNAEVSTDVMTTHPRVIITIGGSLSNHIINDIQNAIDDVLNHHGK</sequence>
<reference evidence="2 3" key="1">
    <citation type="submission" date="2019-03" db="EMBL/GenBank/DDBJ databases">
        <title>Genomic Encyclopedia of Archaeal and Bacterial Type Strains, Phase II (KMG-II): from individual species to whole genera.</title>
        <authorList>
            <person name="Goeker M."/>
        </authorList>
    </citation>
    <scope>NUCLEOTIDE SEQUENCE [LARGE SCALE GENOMIC DNA]</scope>
    <source>
        <strain evidence="2 3">DSM 19035</strain>
    </source>
</reference>
<evidence type="ECO:0000313" key="3">
    <source>
        <dbReference type="Proteomes" id="UP000295620"/>
    </source>
</evidence>
<dbReference type="OrthoDB" id="773038at2"/>